<dbReference type="InterPro" id="IPR043502">
    <property type="entry name" value="DNA/RNA_pol_sf"/>
</dbReference>
<dbReference type="SUPFAM" id="SSF56672">
    <property type="entry name" value="DNA/RNA polymerases"/>
    <property type="match status" value="1"/>
</dbReference>
<sequence>MELLELNNEFEPARVDEWIESLGDTETPLDDEDEVKVGMTTLDVQHLIDTQGAAPIMLKHRRQAQSEEDIIDENVSAMLQAGVIKEGNRSWGFPVVLLRKKDGEVCFCIAYRALNNVTKRDVYPLPRIDETVEALSGAQFFSTLGLRDGYWQIGVTPDDRDKTAFYD</sequence>
<evidence type="ECO:0000313" key="1">
    <source>
        <dbReference type="EMBL" id="GMF57000.1"/>
    </source>
</evidence>
<protein>
    <submittedName>
        <fullName evidence="1">Unnamed protein product</fullName>
    </submittedName>
</protein>
<accession>A0A9W6Y9Q3</accession>
<comment type="caution">
    <text evidence="1">The sequence shown here is derived from an EMBL/GenBank/DDBJ whole genome shotgun (WGS) entry which is preliminary data.</text>
</comment>
<dbReference type="OrthoDB" id="9996999at2759"/>
<dbReference type="EMBL" id="BSXT01004165">
    <property type="protein sequence ID" value="GMF57000.1"/>
    <property type="molecule type" value="Genomic_DNA"/>
</dbReference>
<gene>
    <name evidence="1" type="ORF">Pfra01_002427900</name>
</gene>
<proteinExistence type="predicted"/>
<dbReference type="CDD" id="cd01647">
    <property type="entry name" value="RT_LTR"/>
    <property type="match status" value="1"/>
</dbReference>
<evidence type="ECO:0000313" key="2">
    <source>
        <dbReference type="Proteomes" id="UP001165121"/>
    </source>
</evidence>
<name>A0A9W6Y9Q3_9STRA</name>
<dbReference type="Proteomes" id="UP001165121">
    <property type="component" value="Unassembled WGS sequence"/>
</dbReference>
<dbReference type="AlphaFoldDB" id="A0A9W6Y9Q3"/>
<dbReference type="InterPro" id="IPR043128">
    <property type="entry name" value="Rev_trsase/Diguanyl_cyclase"/>
</dbReference>
<organism evidence="1 2">
    <name type="scientific">Phytophthora fragariaefolia</name>
    <dbReference type="NCBI Taxonomy" id="1490495"/>
    <lineage>
        <taxon>Eukaryota</taxon>
        <taxon>Sar</taxon>
        <taxon>Stramenopiles</taxon>
        <taxon>Oomycota</taxon>
        <taxon>Peronosporomycetes</taxon>
        <taxon>Peronosporales</taxon>
        <taxon>Peronosporaceae</taxon>
        <taxon>Phytophthora</taxon>
    </lineage>
</organism>
<dbReference type="PANTHER" id="PTHR24559">
    <property type="entry name" value="TRANSPOSON TY3-I GAG-POL POLYPROTEIN"/>
    <property type="match status" value="1"/>
</dbReference>
<keyword evidence="2" id="KW-1185">Reference proteome</keyword>
<dbReference type="Gene3D" id="3.10.10.10">
    <property type="entry name" value="HIV Type 1 Reverse Transcriptase, subunit A, domain 1"/>
    <property type="match status" value="1"/>
</dbReference>
<dbReference type="PANTHER" id="PTHR24559:SF444">
    <property type="entry name" value="REVERSE TRANSCRIPTASE DOMAIN-CONTAINING PROTEIN"/>
    <property type="match status" value="1"/>
</dbReference>
<dbReference type="InterPro" id="IPR053134">
    <property type="entry name" value="RNA-dir_DNA_polymerase"/>
</dbReference>
<reference evidence="1" key="1">
    <citation type="submission" date="2023-04" db="EMBL/GenBank/DDBJ databases">
        <title>Phytophthora fragariaefolia NBRC 109709.</title>
        <authorList>
            <person name="Ichikawa N."/>
            <person name="Sato H."/>
            <person name="Tonouchi N."/>
        </authorList>
    </citation>
    <scope>NUCLEOTIDE SEQUENCE</scope>
    <source>
        <strain evidence="1">NBRC 109709</strain>
    </source>
</reference>
<dbReference type="Gene3D" id="3.30.70.270">
    <property type="match status" value="1"/>
</dbReference>